<proteinExistence type="predicted"/>
<dbReference type="GO" id="GO:0003677">
    <property type="term" value="F:DNA binding"/>
    <property type="evidence" value="ECO:0007669"/>
    <property type="project" value="InterPro"/>
</dbReference>
<evidence type="ECO:0000313" key="4">
    <source>
        <dbReference type="EMBL" id="AUB80822.1"/>
    </source>
</evidence>
<organism evidence="4 5">
    <name type="scientific">Candidatus Thiodictyon syntrophicum</name>
    <dbReference type="NCBI Taxonomy" id="1166950"/>
    <lineage>
        <taxon>Bacteria</taxon>
        <taxon>Pseudomonadati</taxon>
        <taxon>Pseudomonadota</taxon>
        <taxon>Gammaproteobacteria</taxon>
        <taxon>Chromatiales</taxon>
        <taxon>Chromatiaceae</taxon>
        <taxon>Thiodictyon</taxon>
    </lineage>
</organism>
<dbReference type="Pfam" id="PF13413">
    <property type="entry name" value="HTH_25"/>
    <property type="match status" value="1"/>
</dbReference>
<protein>
    <recommendedName>
        <fullName evidence="3">Cytoskeleton protein RodZ-like C-terminal domain-containing protein</fullName>
    </recommendedName>
</protein>
<dbReference type="KEGG" id="tsy:THSYN_07560"/>
<name>A0A2K8U5G2_9GAMM</name>
<evidence type="ECO:0000256" key="2">
    <source>
        <dbReference type="SAM" id="Phobius"/>
    </source>
</evidence>
<dbReference type="PANTHER" id="PTHR34475">
    <property type="match status" value="1"/>
</dbReference>
<keyword evidence="5" id="KW-1185">Reference proteome</keyword>
<dbReference type="PANTHER" id="PTHR34475:SF1">
    <property type="entry name" value="CYTOSKELETON PROTEIN RODZ"/>
    <property type="match status" value="1"/>
</dbReference>
<dbReference type="EMBL" id="CP020370">
    <property type="protein sequence ID" value="AUB80822.1"/>
    <property type="molecule type" value="Genomic_DNA"/>
</dbReference>
<dbReference type="RefSeq" id="WP_100918609.1">
    <property type="nucleotide sequence ID" value="NZ_CP020370.1"/>
</dbReference>
<keyword evidence="2" id="KW-0812">Transmembrane</keyword>
<keyword evidence="2" id="KW-0472">Membrane</keyword>
<evidence type="ECO:0000259" key="3">
    <source>
        <dbReference type="Pfam" id="PF13464"/>
    </source>
</evidence>
<dbReference type="AlphaFoldDB" id="A0A2K8U5G2"/>
<evidence type="ECO:0000313" key="5">
    <source>
        <dbReference type="Proteomes" id="UP000232638"/>
    </source>
</evidence>
<feature type="compositionally biased region" description="Low complexity" evidence="1">
    <location>
        <begin position="172"/>
        <end position="242"/>
    </location>
</feature>
<dbReference type="InterPro" id="IPR050400">
    <property type="entry name" value="Bact_Cytoskel_RodZ"/>
</dbReference>
<dbReference type="InterPro" id="IPR025194">
    <property type="entry name" value="RodZ-like_C"/>
</dbReference>
<feature type="region of interest" description="Disordered" evidence="1">
    <location>
        <begin position="155"/>
        <end position="249"/>
    </location>
</feature>
<dbReference type="InterPro" id="IPR010982">
    <property type="entry name" value="Lambda_DNA-bd_dom_sf"/>
</dbReference>
<dbReference type="OrthoDB" id="9790252at2"/>
<sequence>MNPIQAVSSDDQNVVEFSENPGRRLRVQRQSRGIEIERIAAQLHLRVATVEALEQDRYQDLPGPVFVTGYLRNYARLLGLDAEPLIAAFRTAHPDPEPVGLRVSPLPRQEIGSSHILVRLISLALLAAVVTMLALWWQNRAELLSSLTPGDASGLALTTPANTPPPLDQTSAPATQGAAAAGPALPLPAATGAGPEPERSAALALPPAPPATQAQGPAVATPDAPPDATRTGATAEPAAGTPNGPPGEVAMSFSAATWINVRDATGALILKGQMRKGDTRVLAGSPPYAVVIGNAAALGVTVDGRPVDLAGRARGKDARFKFDPRSPE</sequence>
<accession>A0A2K8U5G2</accession>
<evidence type="ECO:0000256" key="1">
    <source>
        <dbReference type="SAM" id="MobiDB-lite"/>
    </source>
</evidence>
<gene>
    <name evidence="4" type="ORF">THSYN_07560</name>
</gene>
<feature type="transmembrane region" description="Helical" evidence="2">
    <location>
        <begin position="116"/>
        <end position="137"/>
    </location>
</feature>
<dbReference type="Gene3D" id="1.10.260.40">
    <property type="entry name" value="lambda repressor-like DNA-binding domains"/>
    <property type="match status" value="1"/>
</dbReference>
<reference evidence="4 5" key="1">
    <citation type="submission" date="2017-03" db="EMBL/GenBank/DDBJ databases">
        <title>Complete genome sequence of Candidatus 'Thiodictyon syntrophicum' sp. nov. strain Cad16T, a photolithoautotroph purple sulfur bacterium isolated from an alpine meromictic lake.</title>
        <authorList>
            <person name="Luedin S.M."/>
            <person name="Pothier J.F."/>
            <person name="Danza F."/>
            <person name="Storelli N."/>
            <person name="Wittwer M."/>
            <person name="Tonolla M."/>
        </authorList>
    </citation>
    <scope>NUCLEOTIDE SEQUENCE [LARGE SCALE GENOMIC DNA]</scope>
    <source>
        <strain evidence="4 5">Cad16T</strain>
    </source>
</reference>
<dbReference type="Proteomes" id="UP000232638">
    <property type="component" value="Chromosome"/>
</dbReference>
<keyword evidence="2" id="KW-1133">Transmembrane helix</keyword>
<dbReference type="Pfam" id="PF13464">
    <property type="entry name" value="RodZ_C"/>
    <property type="match status" value="1"/>
</dbReference>
<feature type="domain" description="Cytoskeleton protein RodZ-like C-terminal" evidence="3">
    <location>
        <begin position="251"/>
        <end position="321"/>
    </location>
</feature>